<dbReference type="KEGG" id="aplc:110984039"/>
<reference evidence="13 14" key="1">
    <citation type="submission" date="2025-04" db="UniProtKB">
        <authorList>
            <consortium name="RefSeq"/>
        </authorList>
    </citation>
    <scope>IDENTIFICATION</scope>
</reference>
<dbReference type="PANTHER" id="PTHR12619:SF5">
    <property type="entry name" value="TRANSCRIPTION FACTOR RFX4"/>
    <property type="match status" value="1"/>
</dbReference>
<dbReference type="Pfam" id="PF02257">
    <property type="entry name" value="RFX_DNA_binding"/>
    <property type="match status" value="1"/>
</dbReference>
<proteinExistence type="predicted"/>
<dbReference type="GeneID" id="110984039"/>
<dbReference type="PANTHER" id="PTHR12619">
    <property type="entry name" value="RFX TRANSCRIPTION FACTOR FAMILY"/>
    <property type="match status" value="1"/>
</dbReference>
<evidence type="ECO:0000256" key="8">
    <source>
        <dbReference type="ARBA" id="ARBA00072476"/>
    </source>
</evidence>
<feature type="region of interest" description="Disordered" evidence="10">
    <location>
        <begin position="1"/>
        <end position="30"/>
    </location>
</feature>
<comment type="subcellular location">
    <subcellularLocation>
        <location evidence="1">Nucleus</location>
    </subcellularLocation>
</comment>
<dbReference type="GO" id="GO:0030154">
    <property type="term" value="P:cell differentiation"/>
    <property type="evidence" value="ECO:0007669"/>
    <property type="project" value="UniProtKB-KW"/>
</dbReference>
<keyword evidence="6" id="KW-0804">Transcription</keyword>
<dbReference type="InterPro" id="IPR003150">
    <property type="entry name" value="DNA-bd_RFX"/>
</dbReference>
<evidence type="ECO:0000256" key="1">
    <source>
        <dbReference type="ARBA" id="ARBA00004123"/>
    </source>
</evidence>
<dbReference type="InterPro" id="IPR039779">
    <property type="entry name" value="RFX-like"/>
</dbReference>
<dbReference type="RefSeq" id="XP_022099521.1">
    <property type="nucleotide sequence ID" value="XM_022243829.1"/>
</dbReference>
<evidence type="ECO:0000256" key="7">
    <source>
        <dbReference type="ARBA" id="ARBA00023242"/>
    </source>
</evidence>
<dbReference type="SUPFAM" id="SSF46785">
    <property type="entry name" value="Winged helix' DNA-binding domain"/>
    <property type="match status" value="1"/>
</dbReference>
<dbReference type="InterPro" id="IPR036388">
    <property type="entry name" value="WH-like_DNA-bd_sf"/>
</dbReference>
<protein>
    <recommendedName>
        <fullName evidence="8">DNA-binding protein RFX6</fullName>
    </recommendedName>
    <alternativeName>
        <fullName evidence="9">Regulatory factor X 6</fullName>
    </alternativeName>
</protein>
<evidence type="ECO:0000256" key="5">
    <source>
        <dbReference type="ARBA" id="ARBA00023125"/>
    </source>
</evidence>
<name>A0A8B7Z417_ACAPL</name>
<dbReference type="AlphaFoldDB" id="A0A8B7Z417"/>
<accession>A0A8B7Z417</accession>
<evidence type="ECO:0000256" key="6">
    <source>
        <dbReference type="ARBA" id="ARBA00023163"/>
    </source>
</evidence>
<evidence type="ECO:0000259" key="11">
    <source>
        <dbReference type="PROSITE" id="PS51526"/>
    </source>
</evidence>
<dbReference type="GO" id="GO:0000978">
    <property type="term" value="F:RNA polymerase II cis-regulatory region sequence-specific DNA binding"/>
    <property type="evidence" value="ECO:0007669"/>
    <property type="project" value="TreeGrafter"/>
</dbReference>
<keyword evidence="5" id="KW-0238">DNA-binding</keyword>
<evidence type="ECO:0000256" key="4">
    <source>
        <dbReference type="ARBA" id="ARBA00023015"/>
    </source>
</evidence>
<evidence type="ECO:0000313" key="14">
    <source>
        <dbReference type="RefSeq" id="XP_022099521.1"/>
    </source>
</evidence>
<feature type="domain" description="RFX-type winged-helix" evidence="11">
    <location>
        <begin position="37"/>
        <end position="112"/>
    </location>
</feature>
<dbReference type="FunFam" id="1.10.10.10:FF:000211">
    <property type="entry name" value="Regulatory factor X, 6"/>
    <property type="match status" value="1"/>
</dbReference>
<evidence type="ECO:0000313" key="12">
    <source>
        <dbReference type="Proteomes" id="UP000694845"/>
    </source>
</evidence>
<feature type="compositionally biased region" description="Basic residues" evidence="10">
    <location>
        <begin position="14"/>
        <end position="25"/>
    </location>
</feature>
<dbReference type="PROSITE" id="PS51526">
    <property type="entry name" value="RFX_DBD"/>
    <property type="match status" value="1"/>
</dbReference>
<evidence type="ECO:0000256" key="2">
    <source>
        <dbReference type="ARBA" id="ARBA00022473"/>
    </source>
</evidence>
<dbReference type="Pfam" id="PF25340">
    <property type="entry name" value="BCD_RFX"/>
    <property type="match status" value="1"/>
</dbReference>
<dbReference type="GO" id="GO:0000981">
    <property type="term" value="F:DNA-binding transcription factor activity, RNA polymerase II-specific"/>
    <property type="evidence" value="ECO:0007669"/>
    <property type="project" value="TreeGrafter"/>
</dbReference>
<dbReference type="Proteomes" id="UP000694845">
    <property type="component" value="Unplaced"/>
</dbReference>
<gene>
    <name evidence="13 14" type="primary">LOC110984039</name>
</gene>
<keyword evidence="7" id="KW-0539">Nucleus</keyword>
<organism evidence="12 13">
    <name type="scientific">Acanthaster planci</name>
    <name type="common">Crown-of-thorns starfish</name>
    <dbReference type="NCBI Taxonomy" id="133434"/>
    <lineage>
        <taxon>Eukaryota</taxon>
        <taxon>Metazoa</taxon>
        <taxon>Echinodermata</taxon>
        <taxon>Eleutherozoa</taxon>
        <taxon>Asterozoa</taxon>
        <taxon>Asteroidea</taxon>
        <taxon>Valvatacea</taxon>
        <taxon>Valvatida</taxon>
        <taxon>Acanthasteridae</taxon>
        <taxon>Acanthaster</taxon>
    </lineage>
</organism>
<dbReference type="OrthoDB" id="10056949at2759"/>
<keyword evidence="2" id="KW-0217">Developmental protein</keyword>
<keyword evidence="3" id="KW-0221">Differentiation</keyword>
<evidence type="ECO:0000256" key="3">
    <source>
        <dbReference type="ARBA" id="ARBA00022782"/>
    </source>
</evidence>
<keyword evidence="12" id="KW-1185">Reference proteome</keyword>
<evidence type="ECO:0000256" key="10">
    <source>
        <dbReference type="SAM" id="MobiDB-lite"/>
    </source>
</evidence>
<dbReference type="GO" id="GO:0005634">
    <property type="term" value="C:nucleus"/>
    <property type="evidence" value="ECO:0007669"/>
    <property type="project" value="UniProtKB-SubCell"/>
</dbReference>
<dbReference type="RefSeq" id="XP_022099520.1">
    <property type="nucleotide sequence ID" value="XM_022243828.1"/>
</dbReference>
<evidence type="ECO:0000256" key="9">
    <source>
        <dbReference type="ARBA" id="ARBA00077088"/>
    </source>
</evidence>
<sequence>MDYIDMDDVPAARSGHRSKSKHTCSTRRQEPLPTPKIMKWLQSNYELADGVCIPRNTLYVHYTSFCEKTNTRAMNAASFGKMIRQKFPQLTTRRLGTRGQSKYHYYGIAVKEASEYYEESYSSKAAESTSHEVSKREHPSRQTVAYSPRSKLGTLLPAFPDIKDLQLPSNISEGKVSTFLMMYRTHCQRILDTVIRASFDEVETYLLHFWQGMPPHMLGVLDSTTVADIVGLCDSILYKAIAGVLMPSVTQTIPDSLTQVIGTFARKLEDWLHNALDQLPESLRNSKFTMARYFSRLIQRQASLNHLCQASKGTIQTCDVASQMADDWSLLDLRPIQRQTLYAVQEMGPEPPLAELCVEFGCLLDEQSSLDTYTNWLDTLLLKCVEKQPQGQGSSSVCQRARRFMLIWSCFSTKVMRDMTLHSSPSFGSFHLLHMTLDEYIHYKMELIHTQERADSLLRRLKGETEEALESDEILSLRPERRLATKNSIQTPYQRQYSVETCQSPDASSLSSNCDFTTCSGHPGINSSYTACLNSHSPSHVSSMQASQQGSHLLSLGEFGDYTPLTLYSSENSAFSPVTSTDSPNSEIPYQSNAAFLQDTPHNHQFFERSAFASSYYQDSGVYRNDAQRNLCRDCDPTLTSRAKFQDQAQPAGARCRQLYLAPALQKDAASCVLEGQQPVSDFPYHYNDREFHHFGSFDRFQEPLHTPHHANENRHYGSSLCS</sequence>
<evidence type="ECO:0000313" key="13">
    <source>
        <dbReference type="RefSeq" id="XP_022099520.1"/>
    </source>
</evidence>
<keyword evidence="4" id="KW-0805">Transcription regulation</keyword>
<dbReference type="InterPro" id="IPR036390">
    <property type="entry name" value="WH_DNA-bd_sf"/>
</dbReference>
<dbReference type="InterPro" id="IPR057321">
    <property type="entry name" value="RFX1-4/6/8-like_BCD"/>
</dbReference>
<dbReference type="Gene3D" id="1.10.10.10">
    <property type="entry name" value="Winged helix-like DNA-binding domain superfamily/Winged helix DNA-binding domain"/>
    <property type="match status" value="1"/>
</dbReference>